<feature type="chain" id="PRO_5021898604" description="Chitin-binding type-4 domain-containing protein" evidence="2">
    <location>
        <begin position="24"/>
        <end position="350"/>
    </location>
</feature>
<proteinExistence type="predicted"/>
<feature type="compositionally biased region" description="Low complexity" evidence="1">
    <location>
        <begin position="289"/>
        <end position="303"/>
    </location>
</feature>
<keyword evidence="5" id="KW-1185">Reference proteome</keyword>
<protein>
    <recommendedName>
        <fullName evidence="3">Chitin-binding type-4 domain-containing protein</fullName>
    </recommendedName>
</protein>
<feature type="compositionally biased region" description="Pro residues" evidence="1">
    <location>
        <begin position="279"/>
        <end position="288"/>
    </location>
</feature>
<feature type="domain" description="Chitin-binding type-4" evidence="3">
    <location>
        <begin position="26"/>
        <end position="229"/>
    </location>
</feature>
<dbReference type="OMA" id="ILQWTWI"/>
<dbReference type="OrthoDB" id="64893at2759"/>
<dbReference type="STRING" id="6832.A0A553NSW9"/>
<dbReference type="Proteomes" id="UP000318571">
    <property type="component" value="Chromosome 1"/>
</dbReference>
<dbReference type="Pfam" id="PF03067">
    <property type="entry name" value="LPMO_10"/>
    <property type="match status" value="1"/>
</dbReference>
<dbReference type="EMBL" id="VCGU01000010">
    <property type="protein sequence ID" value="TRY68536.1"/>
    <property type="molecule type" value="Genomic_DNA"/>
</dbReference>
<feature type="region of interest" description="Disordered" evidence="1">
    <location>
        <begin position="275"/>
        <end position="303"/>
    </location>
</feature>
<dbReference type="AlphaFoldDB" id="A0A553NSW9"/>
<evidence type="ECO:0000313" key="5">
    <source>
        <dbReference type="Proteomes" id="UP000318571"/>
    </source>
</evidence>
<reference evidence="4 5" key="1">
    <citation type="journal article" date="2018" name="Nat. Ecol. Evol.">
        <title>Genomic signatures of mitonuclear coevolution across populations of Tigriopus californicus.</title>
        <authorList>
            <person name="Barreto F.S."/>
            <person name="Watson E.T."/>
            <person name="Lima T.G."/>
            <person name="Willett C.S."/>
            <person name="Edmands S."/>
            <person name="Li W."/>
            <person name="Burton R.S."/>
        </authorList>
    </citation>
    <scope>NUCLEOTIDE SEQUENCE [LARGE SCALE GENOMIC DNA]</scope>
    <source>
        <strain evidence="4 5">San Diego</strain>
    </source>
</reference>
<dbReference type="InterPro" id="IPR004302">
    <property type="entry name" value="Cellulose/chitin-bd_N"/>
</dbReference>
<name>A0A553NSW9_TIGCA</name>
<comment type="caution">
    <text evidence="4">The sequence shown here is derived from an EMBL/GenBank/DDBJ whole genome shotgun (WGS) entry which is preliminary data.</text>
</comment>
<evidence type="ECO:0000259" key="3">
    <source>
        <dbReference type="Pfam" id="PF03067"/>
    </source>
</evidence>
<accession>A0A553NSW9</accession>
<evidence type="ECO:0000256" key="1">
    <source>
        <dbReference type="SAM" id="MobiDB-lite"/>
    </source>
</evidence>
<gene>
    <name evidence="4" type="ORF">TCAL_07254</name>
</gene>
<evidence type="ECO:0000256" key="2">
    <source>
        <dbReference type="SAM" id="SignalP"/>
    </source>
</evidence>
<feature type="signal peptide" evidence="2">
    <location>
        <begin position="1"/>
        <end position="23"/>
    </location>
</feature>
<organism evidence="4 5">
    <name type="scientific">Tigriopus californicus</name>
    <name type="common">Marine copepod</name>
    <dbReference type="NCBI Taxonomy" id="6832"/>
    <lineage>
        <taxon>Eukaryota</taxon>
        <taxon>Metazoa</taxon>
        <taxon>Ecdysozoa</taxon>
        <taxon>Arthropoda</taxon>
        <taxon>Crustacea</taxon>
        <taxon>Multicrustacea</taxon>
        <taxon>Hexanauplia</taxon>
        <taxon>Copepoda</taxon>
        <taxon>Harpacticoida</taxon>
        <taxon>Harpacticidae</taxon>
        <taxon>Tigriopus</taxon>
    </lineage>
</organism>
<keyword evidence="2" id="KW-0732">Signal</keyword>
<sequence>MIKIWIVSTWLILLISQYLEVSGHCIYWEPPSRASLGKHSNNICGVPENDDHMSLYCGGVDAQHLDHEGKCAICGDEWESEDRPHEVPGKYATGIIGRSYFEPGQVIETIIDVVANHKGYYYFKLCVNNNPEKDPDQSCFDQHPLKFEDGSDIYVIPLDYDKGARIINKVKLPEGITCWQCILQWTWIAGNRWGVGPQTPFHYTEDCLNDEEGKLGCGNQETFRGCSDICIGPGCPRELCQQASPFPPNPSPPDVIPPIEDLDNPDLEEYIPEEAEGPPLQPVTPLPSQPTTSTTATPSATTLAPPMRPCLQTGIKDEFFSDLGDTYCQSICLGHPMYLCNLYICYCNTN</sequence>
<evidence type="ECO:0000313" key="4">
    <source>
        <dbReference type="EMBL" id="TRY68536.1"/>
    </source>
</evidence>